<dbReference type="AlphaFoldDB" id="A0A3D9ZQH7"/>
<keyword evidence="1" id="KW-0472">Membrane</keyword>
<feature type="transmembrane region" description="Helical" evidence="1">
    <location>
        <begin position="12"/>
        <end position="31"/>
    </location>
</feature>
<name>A0A3D9ZQH7_9ACTN</name>
<gene>
    <name evidence="2" type="ORF">DFJ67_5156</name>
</gene>
<accession>A0A3D9ZQH7</accession>
<reference evidence="2 3" key="1">
    <citation type="submission" date="2018-08" db="EMBL/GenBank/DDBJ databases">
        <title>Sequencing the genomes of 1000 actinobacteria strains.</title>
        <authorList>
            <person name="Klenk H.-P."/>
        </authorList>
    </citation>
    <scope>NUCLEOTIDE SEQUENCE [LARGE SCALE GENOMIC DNA]</scope>
    <source>
        <strain evidence="2 3">DSM 44099</strain>
    </source>
</reference>
<dbReference type="Proteomes" id="UP000256913">
    <property type="component" value="Unassembled WGS sequence"/>
</dbReference>
<proteinExistence type="predicted"/>
<sequence>MSRLAQVFTDKKATLLTTAAVSVIVAVVAELARSMFSPVASRYISIINIMLLVVAAVILVLLLDLRENVERFQEKSDLIATRQQVEVLRTSIDRLNKHIGFSIEYYRCGGRGADAMEKFRKLHDAAGAVIRDAPPRAQIFAVNSYVEVFAESNTEEGEQIQRDYLKHFIDRTDCRYHRVLQLKNGRSAGSRQPPLSRLITPAYLDHYREMAAQMTARPQLPILIGEVPAKLPTSYVVVKDPDSSSGKIIWQINQHATDAHDPDAEEMLGIFVITDPQGILIPRFVNWFEMLERTGRRPLQPGDLE</sequence>
<dbReference type="OrthoDB" id="5193769at2"/>
<dbReference type="RefSeq" id="WP_116070336.1">
    <property type="nucleotide sequence ID" value="NZ_BONB01000050.1"/>
</dbReference>
<evidence type="ECO:0000313" key="3">
    <source>
        <dbReference type="Proteomes" id="UP000256913"/>
    </source>
</evidence>
<dbReference type="EMBL" id="QUMQ01000001">
    <property type="protein sequence ID" value="REF99129.1"/>
    <property type="molecule type" value="Genomic_DNA"/>
</dbReference>
<organism evidence="2 3">
    <name type="scientific">Asanoa ferruginea</name>
    <dbReference type="NCBI Taxonomy" id="53367"/>
    <lineage>
        <taxon>Bacteria</taxon>
        <taxon>Bacillati</taxon>
        <taxon>Actinomycetota</taxon>
        <taxon>Actinomycetes</taxon>
        <taxon>Micromonosporales</taxon>
        <taxon>Micromonosporaceae</taxon>
        <taxon>Asanoa</taxon>
    </lineage>
</organism>
<evidence type="ECO:0000256" key="1">
    <source>
        <dbReference type="SAM" id="Phobius"/>
    </source>
</evidence>
<feature type="transmembrane region" description="Helical" evidence="1">
    <location>
        <begin position="43"/>
        <end position="63"/>
    </location>
</feature>
<protein>
    <submittedName>
        <fullName evidence="2">Uncharacterized protein</fullName>
    </submittedName>
</protein>
<keyword evidence="1" id="KW-1133">Transmembrane helix</keyword>
<comment type="caution">
    <text evidence="2">The sequence shown here is derived from an EMBL/GenBank/DDBJ whole genome shotgun (WGS) entry which is preliminary data.</text>
</comment>
<keyword evidence="1" id="KW-0812">Transmembrane</keyword>
<keyword evidence="3" id="KW-1185">Reference proteome</keyword>
<evidence type="ECO:0000313" key="2">
    <source>
        <dbReference type="EMBL" id="REF99129.1"/>
    </source>
</evidence>